<proteinExistence type="predicted"/>
<dbReference type="OrthoDB" id="244576at2759"/>
<organism evidence="1 2">
    <name type="scientific">Leishmania enriettii</name>
    <dbReference type="NCBI Taxonomy" id="5663"/>
    <lineage>
        <taxon>Eukaryota</taxon>
        <taxon>Discoba</taxon>
        <taxon>Euglenozoa</taxon>
        <taxon>Kinetoplastea</taxon>
        <taxon>Metakinetoplastina</taxon>
        <taxon>Trypanosomatida</taxon>
        <taxon>Trypanosomatidae</taxon>
        <taxon>Leishmaniinae</taxon>
        <taxon>Leishmania</taxon>
    </lineage>
</organism>
<dbReference type="Proteomes" id="UP000674179">
    <property type="component" value="Chromosome 33"/>
</dbReference>
<dbReference type="EMBL" id="JAFHKP010000033">
    <property type="protein sequence ID" value="KAG5469659.1"/>
    <property type="molecule type" value="Genomic_DNA"/>
</dbReference>
<name>A0A836GCL5_LEIEN</name>
<evidence type="ECO:0000313" key="2">
    <source>
        <dbReference type="Proteomes" id="UP000674179"/>
    </source>
</evidence>
<evidence type="ECO:0000313" key="1">
    <source>
        <dbReference type="EMBL" id="KAG5469659.1"/>
    </source>
</evidence>
<comment type="caution">
    <text evidence="1">The sequence shown here is derived from an EMBL/GenBank/DDBJ whole genome shotgun (WGS) entry which is preliminary data.</text>
</comment>
<dbReference type="RefSeq" id="XP_067689667.1">
    <property type="nucleotide sequence ID" value="XM_067833564.1"/>
</dbReference>
<accession>A0A836GCL5</accession>
<dbReference type="AlphaFoldDB" id="A0A836GCL5"/>
<reference evidence="1 2" key="1">
    <citation type="submission" date="2021-02" db="EMBL/GenBank/DDBJ databases">
        <title>Leishmania (Mundinia) enrietti genome sequencing and assembly.</title>
        <authorList>
            <person name="Almutairi H."/>
            <person name="Gatherer D."/>
        </authorList>
    </citation>
    <scope>NUCLEOTIDE SEQUENCE [LARGE SCALE GENOMIC DNA]</scope>
    <source>
        <strain evidence="1">CUR178</strain>
    </source>
</reference>
<dbReference type="KEGG" id="lenr:94169074"/>
<keyword evidence="2" id="KW-1185">Reference proteome</keyword>
<dbReference type="GeneID" id="94169074"/>
<sequence length="1047" mass="111637">MAAASTHLTQSLQLLVDANASLQRHILERVAARVARHDSTTAVSRLADPIAPLDSVPLWSRPEGFPPLPHTEHPKSTLGYEPPLRWSPLEMVLMLDMFEVAQRSPSGCQALFLTSTGCVEASASAAVAAWLSFYVTGFIEEWRTKGAVASSGADEQTRPLPWPWPWCAAILHRQLKFRVRVLFLRIPSLYAAVTSGRELALGERFRNAHSASPATAAPSAPHLGEGDSLTEQLSSILPLSSELEQMPSGRLTNTHSPCCAYPCDRFLESSHTVQVVGVVHQVFYEGHSAALPAPWVTMLLLPPPTESLSRPEHAKRGKESPRRCEVDLSLLSLSQRSAIAVIGGVVAVRGHTQVARLLAGTTTEAARPRLLRGVAETPLEEYIAATWATPVQLSTGLLRAPSCAWPSRSGAYLTLKEAAGTSPVAAMAALDHVTVESTVASPGHSSSAGFGADGGCSGHCCGEALQLAAAEEEAAARASLACWEGARLALAVEAPGQRHDTASAAWLTHSFSASLDFLVATQLALVSAQMADGVVVLAVDEAVPESLLTRVLRQLDGVVPSATLEVPSSILTRAKPSFFLPSYRTQRTATAPPPTANAPLTPAHAGAGASAAHRARHSRLFAGSAVAAPPPPCYPEVLRGGALTHANGRTLVLQRIEALPTPTLKLLQEALRDEAGDAETMEAAVFDSQDSERAFGACVAKPPCTAEHQRGQQQQTTSTNSCGTMRRLIRREGGQTVKYCATRSALCSVRQGVSLTQKSKLFEFAARCDIVVRPAYDTRRQAAALRGNTVPAFCKLLHSRGEAWLEILGAALTPPVHYAVPHGASLSPTATTLPSEAPSDTPTLSEACSRLLSTYFIAAKALCVEGADAGMMKTLVTLTVAHTKWRTRLTMALQQRSGHTIVASSPTCAVTALIDAVAAMGLCDATMHFFTAKTLLGECVFRLLESEAWPIVAAEHCIAHLPECPEHEDQSMQNGASLGDEAVGLLDWQQLYAEIEYRTRLVPAALQTATPQSSTFSILGLTQDLQDRLERAIQRRHFTPTMPEGGA</sequence>
<protein>
    <submittedName>
        <fullName evidence="1">Uncharacterized protein</fullName>
    </submittedName>
</protein>
<gene>
    <name evidence="1" type="ORF">CUR178_01797</name>
</gene>